<organism evidence="2 3">
    <name type="scientific">Euplotes crassus</name>
    <dbReference type="NCBI Taxonomy" id="5936"/>
    <lineage>
        <taxon>Eukaryota</taxon>
        <taxon>Sar</taxon>
        <taxon>Alveolata</taxon>
        <taxon>Ciliophora</taxon>
        <taxon>Intramacronucleata</taxon>
        <taxon>Spirotrichea</taxon>
        <taxon>Hypotrichia</taxon>
        <taxon>Euplotida</taxon>
        <taxon>Euplotidae</taxon>
        <taxon>Moneuplotes</taxon>
    </lineage>
</organism>
<keyword evidence="3" id="KW-1185">Reference proteome</keyword>
<dbReference type="Proteomes" id="UP001295684">
    <property type="component" value="Unassembled WGS sequence"/>
</dbReference>
<dbReference type="AlphaFoldDB" id="A0AAD1XTC9"/>
<protein>
    <submittedName>
        <fullName evidence="2">Uncharacterized protein</fullName>
    </submittedName>
</protein>
<evidence type="ECO:0000313" key="2">
    <source>
        <dbReference type="EMBL" id="CAI2378705.1"/>
    </source>
</evidence>
<accession>A0AAD1XTC9</accession>
<gene>
    <name evidence="2" type="ORF">ECRASSUSDP1_LOCUS20104</name>
</gene>
<comment type="caution">
    <text evidence="2">The sequence shown here is derived from an EMBL/GenBank/DDBJ whole genome shotgun (WGS) entry which is preliminary data.</text>
</comment>
<sequence>MIDLDDELLGNQEEECEPQLEVSNEDNKSIDKSYKGIDLSLLGFHMDGIIEKEQKDLGVYDMSRKKKEEKSIIPNDQNNLPQAIGELNKPTLFSPSVIVRNNQEVNEDELRERLEKRKLKGCRRKLEDCRNKLWICRARCGRGRSIGRGF</sequence>
<evidence type="ECO:0000313" key="3">
    <source>
        <dbReference type="Proteomes" id="UP001295684"/>
    </source>
</evidence>
<feature type="region of interest" description="Disordered" evidence="1">
    <location>
        <begin position="1"/>
        <end position="28"/>
    </location>
</feature>
<proteinExistence type="predicted"/>
<dbReference type="EMBL" id="CAMPGE010020464">
    <property type="protein sequence ID" value="CAI2378705.1"/>
    <property type="molecule type" value="Genomic_DNA"/>
</dbReference>
<feature type="compositionally biased region" description="Acidic residues" evidence="1">
    <location>
        <begin position="1"/>
        <end position="18"/>
    </location>
</feature>
<evidence type="ECO:0000256" key="1">
    <source>
        <dbReference type="SAM" id="MobiDB-lite"/>
    </source>
</evidence>
<reference evidence="2" key="1">
    <citation type="submission" date="2023-07" db="EMBL/GenBank/DDBJ databases">
        <authorList>
            <consortium name="AG Swart"/>
            <person name="Singh M."/>
            <person name="Singh A."/>
            <person name="Seah K."/>
            <person name="Emmerich C."/>
        </authorList>
    </citation>
    <scope>NUCLEOTIDE SEQUENCE</scope>
    <source>
        <strain evidence="2">DP1</strain>
    </source>
</reference>
<name>A0AAD1XTC9_EUPCR</name>